<dbReference type="Proteomes" id="UP000018780">
    <property type="component" value="Chromosome"/>
</dbReference>
<dbReference type="OrthoDB" id="7689228at2"/>
<dbReference type="KEGG" id="lmd:METH_14080"/>
<dbReference type="AlphaFoldDB" id="V9VSE4"/>
<evidence type="ECO:0008006" key="3">
    <source>
        <dbReference type="Google" id="ProtNLM"/>
    </source>
</evidence>
<dbReference type="EMBL" id="CP006773">
    <property type="protein sequence ID" value="AHD01676.1"/>
    <property type="molecule type" value="Genomic_DNA"/>
</dbReference>
<sequence>MDQLKSIFELRDMLHMMERDIGLDRLSRAERDVLLAAHALTSVPGAPVQSEQIRSHRLVREIAQATFHRTLKSLLTLGLLERAGGSKAKHYVVCFDPAAK</sequence>
<evidence type="ECO:0000313" key="1">
    <source>
        <dbReference type="EMBL" id="AHD01676.1"/>
    </source>
</evidence>
<accession>V9VSE4</accession>
<dbReference type="HOGENOM" id="CLU_180720_1_0_5"/>
<organism evidence="1 2">
    <name type="scientific">Leisingera methylohalidivorans DSM 14336</name>
    <dbReference type="NCBI Taxonomy" id="999552"/>
    <lineage>
        <taxon>Bacteria</taxon>
        <taxon>Pseudomonadati</taxon>
        <taxon>Pseudomonadota</taxon>
        <taxon>Alphaproteobacteria</taxon>
        <taxon>Rhodobacterales</taxon>
        <taxon>Roseobacteraceae</taxon>
        <taxon>Leisingera</taxon>
    </lineage>
</organism>
<protein>
    <recommendedName>
        <fullName evidence="3">MarR family transcriptional regulator</fullName>
    </recommendedName>
</protein>
<reference evidence="1 2" key="1">
    <citation type="submission" date="2013-09" db="EMBL/GenBank/DDBJ databases">
        <authorList>
            <consortium name="DOE Joint Genome Institute"/>
            <person name="Klenk H.-P."/>
            <person name="Huntemann M."/>
            <person name="Han J."/>
            <person name="Chen A."/>
            <person name="Kyrpides N."/>
            <person name="Mavromatis K."/>
            <person name="Markowitz V."/>
            <person name="Palaniappan K."/>
            <person name="Ivanova N."/>
            <person name="Schaumberg A."/>
            <person name="Pati A."/>
            <person name="Liolios K."/>
            <person name="Nordberg H.P."/>
            <person name="Cantor M.N."/>
            <person name="Hua S.X."/>
            <person name="Woyke T."/>
        </authorList>
    </citation>
    <scope>NUCLEOTIDE SEQUENCE [LARGE SCALE GENOMIC DNA]</scope>
    <source>
        <strain evidence="1 2">DSM 14336</strain>
    </source>
</reference>
<dbReference type="PATRIC" id="fig|999552.6.peg.2816"/>
<name>V9VSE4_9RHOB</name>
<proteinExistence type="predicted"/>
<evidence type="ECO:0000313" key="2">
    <source>
        <dbReference type="Proteomes" id="UP000018780"/>
    </source>
</evidence>
<keyword evidence="2" id="KW-1185">Reference proteome</keyword>
<gene>
    <name evidence="1" type="ORF">METH_14080</name>
</gene>